<proteinExistence type="predicted"/>
<evidence type="ECO:0000313" key="2">
    <source>
        <dbReference type="Proteomes" id="UP001626550"/>
    </source>
</evidence>
<protein>
    <submittedName>
        <fullName evidence="1">Uncharacterized protein</fullName>
    </submittedName>
</protein>
<reference evidence="1 2" key="1">
    <citation type="submission" date="2024-11" db="EMBL/GenBank/DDBJ databases">
        <title>Adaptive evolution of stress response genes in parasites aligns with host niche diversity.</title>
        <authorList>
            <person name="Hahn C."/>
            <person name="Resl P."/>
        </authorList>
    </citation>
    <scope>NUCLEOTIDE SEQUENCE [LARGE SCALE GENOMIC DNA]</scope>
    <source>
        <strain evidence="1">EGGRZ-B1_66</strain>
        <tissue evidence="1">Body</tissue>
    </source>
</reference>
<keyword evidence="2" id="KW-1185">Reference proteome</keyword>
<dbReference type="AlphaFoldDB" id="A0ABD2PJH2"/>
<feature type="non-terminal residue" evidence="1">
    <location>
        <position position="82"/>
    </location>
</feature>
<name>A0ABD2PJH2_9PLAT</name>
<accession>A0ABD2PJH2</accession>
<organism evidence="1 2">
    <name type="scientific">Cichlidogyrus casuarinus</name>
    <dbReference type="NCBI Taxonomy" id="1844966"/>
    <lineage>
        <taxon>Eukaryota</taxon>
        <taxon>Metazoa</taxon>
        <taxon>Spiralia</taxon>
        <taxon>Lophotrochozoa</taxon>
        <taxon>Platyhelminthes</taxon>
        <taxon>Monogenea</taxon>
        <taxon>Monopisthocotylea</taxon>
        <taxon>Dactylogyridea</taxon>
        <taxon>Ancyrocephalidae</taxon>
        <taxon>Cichlidogyrus</taxon>
    </lineage>
</organism>
<feature type="non-terminal residue" evidence="1">
    <location>
        <position position="1"/>
    </location>
</feature>
<gene>
    <name evidence="1" type="ORF">Ciccas_013893</name>
</gene>
<sequence>PRLESSTLPGIQVCRLPQAGLPDLFLNEDLTELSNWVSANSSESLGDCVFPKYGAIPSDAEIVLCNSTISRLAVLRRLAIPA</sequence>
<comment type="caution">
    <text evidence="1">The sequence shown here is derived from an EMBL/GenBank/DDBJ whole genome shotgun (WGS) entry which is preliminary data.</text>
</comment>
<dbReference type="Proteomes" id="UP001626550">
    <property type="component" value="Unassembled WGS sequence"/>
</dbReference>
<evidence type="ECO:0000313" key="1">
    <source>
        <dbReference type="EMBL" id="KAL3307590.1"/>
    </source>
</evidence>
<dbReference type="EMBL" id="JBJKFK010006977">
    <property type="protein sequence ID" value="KAL3307590.1"/>
    <property type="molecule type" value="Genomic_DNA"/>
</dbReference>